<dbReference type="Pfam" id="PF12295">
    <property type="entry name" value="Symplekin_C"/>
    <property type="match status" value="1"/>
</dbReference>
<feature type="region of interest" description="Disordered" evidence="7">
    <location>
        <begin position="376"/>
        <end position="405"/>
    </location>
</feature>
<dbReference type="InterPro" id="IPR021850">
    <property type="entry name" value="Symplekin/Pta1"/>
</dbReference>
<evidence type="ECO:0000259" key="8">
    <source>
        <dbReference type="Pfam" id="PF11935"/>
    </source>
</evidence>
<comment type="caution">
    <text evidence="10">The sequence shown here is derived from an EMBL/GenBank/DDBJ whole genome shotgun (WGS) entry which is preliminary data.</text>
</comment>
<evidence type="ECO:0000313" key="11">
    <source>
        <dbReference type="Proteomes" id="UP000494206"/>
    </source>
</evidence>
<feature type="compositionally biased region" description="Basic and acidic residues" evidence="7">
    <location>
        <begin position="1132"/>
        <end position="1157"/>
    </location>
</feature>
<evidence type="ECO:0000256" key="1">
    <source>
        <dbReference type="ARBA" id="ARBA00004123"/>
    </source>
</evidence>
<feature type="domain" description="Symplekin C-terminal" evidence="9">
    <location>
        <begin position="903"/>
        <end position="1082"/>
    </location>
</feature>
<dbReference type="OrthoDB" id="331600at2759"/>
<proteinExistence type="predicted"/>
<dbReference type="InterPro" id="IPR011989">
    <property type="entry name" value="ARM-like"/>
</dbReference>
<dbReference type="GO" id="GO:0006397">
    <property type="term" value="P:mRNA processing"/>
    <property type="evidence" value="ECO:0007669"/>
    <property type="project" value="UniProtKB-KW"/>
</dbReference>
<dbReference type="SMART" id="SM00320">
    <property type="entry name" value="WD40"/>
    <property type="match status" value="2"/>
</dbReference>
<keyword evidence="5" id="KW-0539">Nucleus</keyword>
<organism evidence="10 11">
    <name type="scientific">Caenorhabditis bovis</name>
    <dbReference type="NCBI Taxonomy" id="2654633"/>
    <lineage>
        <taxon>Eukaryota</taxon>
        <taxon>Metazoa</taxon>
        <taxon>Ecdysozoa</taxon>
        <taxon>Nematoda</taxon>
        <taxon>Chromadorea</taxon>
        <taxon>Rhabditida</taxon>
        <taxon>Rhabditina</taxon>
        <taxon>Rhabditomorpha</taxon>
        <taxon>Rhabditoidea</taxon>
        <taxon>Rhabditidae</taxon>
        <taxon>Peloderinae</taxon>
        <taxon>Caenorhabditis</taxon>
    </lineage>
</organism>
<dbReference type="InterPro" id="IPR036322">
    <property type="entry name" value="WD40_repeat_dom_sf"/>
</dbReference>
<evidence type="ECO:0000256" key="6">
    <source>
        <dbReference type="PROSITE-ProRule" id="PRU00221"/>
    </source>
</evidence>
<dbReference type="PROSITE" id="PS00678">
    <property type="entry name" value="WD_REPEATS_1"/>
    <property type="match status" value="1"/>
</dbReference>
<dbReference type="InterPro" id="IPR032460">
    <property type="entry name" value="Symplekin/Pta1_N"/>
</dbReference>
<dbReference type="InterPro" id="IPR016024">
    <property type="entry name" value="ARM-type_fold"/>
</dbReference>
<dbReference type="PANTHER" id="PTHR15245">
    <property type="entry name" value="SYMPLEKIN-RELATED"/>
    <property type="match status" value="1"/>
</dbReference>
<dbReference type="SUPFAM" id="SSF48371">
    <property type="entry name" value="ARM repeat"/>
    <property type="match status" value="2"/>
</dbReference>
<gene>
    <name evidence="10" type="ORF">CBOVIS_LOCUS70</name>
</gene>
<dbReference type="Pfam" id="PF00400">
    <property type="entry name" value="WD40"/>
    <property type="match status" value="1"/>
</dbReference>
<reference evidence="10 11" key="1">
    <citation type="submission" date="2020-04" db="EMBL/GenBank/DDBJ databases">
        <authorList>
            <person name="Laetsch R D."/>
            <person name="Stevens L."/>
            <person name="Kumar S."/>
            <person name="Blaxter L. M."/>
        </authorList>
    </citation>
    <scope>NUCLEOTIDE SEQUENCE [LARGE SCALE GENOMIC DNA]</scope>
</reference>
<dbReference type="SUPFAM" id="SSF50978">
    <property type="entry name" value="WD40 repeat-like"/>
    <property type="match status" value="1"/>
</dbReference>
<name>A0A8S1E500_9PELO</name>
<comment type="subcellular location">
    <subcellularLocation>
        <location evidence="1">Nucleus</location>
    </subcellularLocation>
</comment>
<evidence type="ECO:0000256" key="5">
    <source>
        <dbReference type="ARBA" id="ARBA00023242"/>
    </source>
</evidence>
<keyword evidence="4" id="KW-0677">Repeat</keyword>
<dbReference type="PROSITE" id="PS50294">
    <property type="entry name" value="WD_REPEATS_REGION"/>
    <property type="match status" value="1"/>
</dbReference>
<protein>
    <submittedName>
        <fullName evidence="10">Uncharacterized protein</fullName>
    </submittedName>
</protein>
<dbReference type="InterPro" id="IPR015943">
    <property type="entry name" value="WD40/YVTN_repeat-like_dom_sf"/>
</dbReference>
<dbReference type="InterPro" id="IPR022075">
    <property type="entry name" value="Symplekin_C"/>
</dbReference>
<accession>A0A8S1E500</accession>
<dbReference type="EMBL" id="CADEPM010000001">
    <property type="protein sequence ID" value="CAB3396534.1"/>
    <property type="molecule type" value="Genomic_DNA"/>
</dbReference>
<feature type="region of interest" description="Disordered" evidence="7">
    <location>
        <begin position="1124"/>
        <end position="1157"/>
    </location>
</feature>
<keyword evidence="2 6" id="KW-0853">WD repeat</keyword>
<dbReference type="PANTHER" id="PTHR15245:SF20">
    <property type="entry name" value="SYMPLEKIN"/>
    <property type="match status" value="1"/>
</dbReference>
<dbReference type="Gene3D" id="2.130.10.10">
    <property type="entry name" value="YVTN repeat-like/Quinoprotein amine dehydrogenase"/>
    <property type="match status" value="1"/>
</dbReference>
<dbReference type="InterPro" id="IPR019775">
    <property type="entry name" value="WD40_repeat_CS"/>
</dbReference>
<sequence>MGDFIELAEDGESASQRIAEALKDAREGTTFDAKIKSLACAMHILVDPTRPNHLLDNFLDEMLEFGELNETRVLCLLVDFLQKACAKDPSLCSKAVERLSFYLTPNENILKYNRVIKRVIVACTNLYPIILEHVIKRGNEVEAERCWQSFNVLKSRIIDLVDCDRDGIRTVTIKFLEALILCQSPKPREPVLDANQQLQQNSLTNEQNTRFSKISLNDVPRGHRFISYRKAQMEAEENFTALIKQTTIAHITSQNLLTVIDALCMITRCRPQWENALERVFDAMKSLHSNVPPMLSSGQVKALRKELKRNLLRFLKLPAAVPMQHKIRSQLTDYLGASPNEVNRAIPPHLVQKVTKIENGAEPAAKKMKITNEALTTSSLFQDDEDDDEPSTSGSKNSASTRPKDANTEAIEITAKYIFERLNSQVVTNLVFISLLTLPDEMPASFNSSYTPIAQAGTEEQRMDVSRMMATQATQREIGPGYEMLKKRKEEELKGRQKARKGGVVIAQTPAHVPSAGISRTVTQKGTIDGPTPVPVLRTKKAFNLLEETKKMTDEEMEEMFELAFESVLRAERRVVQGGATMMYQQLVVRLASRYKKDCSKFEEMLVKFIVDDHKKRTDLALLWICELYAQYQGYSYCSLYMEELISGEDDHTKKARFERYDQAMCKLLKELVEKQLYNEPLFYKLLLEAPLVTTNAFEYLRIVCLNTESNALGMSVLRELILTRNRQRPQLLQFFFALCFQPQANLRSSCIETAKELCNLPHIRTSLTERAVQQIQDCLDPVPPDYAQLPGEQCEAWTDEMYKSALVIYTTIMPFDSSLLLPLGSVYAAGTTNFKKVVLRTIEPVMRVIGMHDQQVLRLIEECPPGAETLVARIVHLLTERTPATPELVMRAKKLHDERHMDIRALIPIIGGLSRDEVIRLIPNFVFRAEYQKSVSLVFKRLYMARDLQTGDPCFDPIDLIKEYHLIKPSNEKEKEFHINNLSELFDTKYVKRDVASQAIETIFEIEPTPYLFPQSLCVLHNKFTAFDTFVSTLLQKFIDKKHWKQSEFAKMAFFEAIAKLKTVAYGAVLTSFSFEDYTDLKTALGENLVEELKEFFPTMSTSQQKTVDEKIKEEVYDKEREYREKKMRKERKERERERETHRERTREDEKDHDSEQRRIQTIQKCGLKLLVHVRCDSIHILEYSNSYNQKWKVLRKIPFQHFGFCGAILDAEENLLFVSEVERNNCIIYLKPEMKDRNQITMDSDATPMCLSSCDNKLFVGLENGSVEFYAKESGEYTKTNSVQLLKDPIFCIASCSKSIAVGCAKSPIFLLNLSSLDEDPKQIHYPQNAAGCSSLSYSPNLKQIAAGFWDGSFRVFSSSRLTILLVLSNAHSATITSICWNQRIVAACSLDETVSMWNFK</sequence>
<dbReference type="Pfam" id="PF11935">
    <property type="entry name" value="SYMPK_PTA1_N"/>
    <property type="match status" value="1"/>
</dbReference>
<evidence type="ECO:0000256" key="4">
    <source>
        <dbReference type="ARBA" id="ARBA00022737"/>
    </source>
</evidence>
<keyword evidence="11" id="KW-1185">Reference proteome</keyword>
<dbReference type="Gene3D" id="1.25.10.10">
    <property type="entry name" value="Leucine-rich Repeat Variant"/>
    <property type="match status" value="1"/>
</dbReference>
<feature type="compositionally biased region" description="Polar residues" evidence="7">
    <location>
        <begin position="391"/>
        <end position="401"/>
    </location>
</feature>
<evidence type="ECO:0000256" key="7">
    <source>
        <dbReference type="SAM" id="MobiDB-lite"/>
    </source>
</evidence>
<dbReference type="Proteomes" id="UP000494206">
    <property type="component" value="Unassembled WGS sequence"/>
</dbReference>
<evidence type="ECO:0000256" key="3">
    <source>
        <dbReference type="ARBA" id="ARBA00022664"/>
    </source>
</evidence>
<evidence type="ECO:0000256" key="2">
    <source>
        <dbReference type="ARBA" id="ARBA00022574"/>
    </source>
</evidence>
<dbReference type="PROSITE" id="PS50082">
    <property type="entry name" value="WD_REPEATS_2"/>
    <property type="match status" value="1"/>
</dbReference>
<dbReference type="InterPro" id="IPR001680">
    <property type="entry name" value="WD40_rpt"/>
</dbReference>
<feature type="repeat" description="WD" evidence="6">
    <location>
        <begin position="1371"/>
        <end position="1403"/>
    </location>
</feature>
<dbReference type="GO" id="GO:0005847">
    <property type="term" value="C:mRNA cleavage and polyadenylation specificity factor complex"/>
    <property type="evidence" value="ECO:0007669"/>
    <property type="project" value="TreeGrafter"/>
</dbReference>
<evidence type="ECO:0000313" key="10">
    <source>
        <dbReference type="EMBL" id="CAB3396534.1"/>
    </source>
</evidence>
<keyword evidence="3" id="KW-0507">mRNA processing</keyword>
<feature type="domain" description="Symplekin/Pta1 N-terminal" evidence="8">
    <location>
        <begin position="114"/>
        <end position="346"/>
    </location>
</feature>
<evidence type="ECO:0000259" key="9">
    <source>
        <dbReference type="Pfam" id="PF12295"/>
    </source>
</evidence>